<evidence type="ECO:0000256" key="1">
    <source>
        <dbReference type="SAM" id="MobiDB-lite"/>
    </source>
</evidence>
<reference evidence="2" key="1">
    <citation type="journal article" date="2020" name="mSystems">
        <title>Genome- and Community-Level Interaction Insights into Carbon Utilization and Element Cycling Functions of Hydrothermarchaeota in Hydrothermal Sediment.</title>
        <authorList>
            <person name="Zhou Z."/>
            <person name="Liu Y."/>
            <person name="Xu W."/>
            <person name="Pan J."/>
            <person name="Luo Z.H."/>
            <person name="Li M."/>
        </authorList>
    </citation>
    <scope>NUCLEOTIDE SEQUENCE [LARGE SCALE GENOMIC DNA]</scope>
    <source>
        <strain evidence="2">SpSt-573</strain>
    </source>
</reference>
<comment type="caution">
    <text evidence="2">The sequence shown here is derived from an EMBL/GenBank/DDBJ whole genome shotgun (WGS) entry which is preliminary data.</text>
</comment>
<dbReference type="EMBL" id="DSYK01000356">
    <property type="protein sequence ID" value="HGS21633.1"/>
    <property type="molecule type" value="Genomic_DNA"/>
</dbReference>
<proteinExistence type="predicted"/>
<name>A0A7C4KHV1_9CHLR</name>
<organism evidence="2">
    <name type="scientific">Anaerolinea thermolimosa</name>
    <dbReference type="NCBI Taxonomy" id="229919"/>
    <lineage>
        <taxon>Bacteria</taxon>
        <taxon>Bacillati</taxon>
        <taxon>Chloroflexota</taxon>
        <taxon>Anaerolineae</taxon>
        <taxon>Anaerolineales</taxon>
        <taxon>Anaerolineaceae</taxon>
        <taxon>Anaerolinea</taxon>
    </lineage>
</organism>
<gene>
    <name evidence="2" type="ORF">ENT37_07175</name>
</gene>
<evidence type="ECO:0000313" key="2">
    <source>
        <dbReference type="EMBL" id="HGS21633.1"/>
    </source>
</evidence>
<feature type="region of interest" description="Disordered" evidence="1">
    <location>
        <begin position="50"/>
        <end position="77"/>
    </location>
</feature>
<protein>
    <submittedName>
        <fullName evidence="2">Uncharacterized protein</fullName>
    </submittedName>
</protein>
<dbReference type="AlphaFoldDB" id="A0A7C4KHV1"/>
<accession>A0A7C4KHV1</accession>
<sequence>MTHQTHFTSLEECTDVLSQQGWGAIPELLRILVNQAMVEERAKFLQAKAYERSAHRTGHQTTGHPRPGFLPSNRPSPHFHLADHSFGGIFRPGYIRLKPIPKALRYREPHR</sequence>